<feature type="signal peptide" evidence="1">
    <location>
        <begin position="1"/>
        <end position="21"/>
    </location>
</feature>
<evidence type="ECO:0000313" key="2">
    <source>
        <dbReference type="EMBL" id="RCW81468.1"/>
    </source>
</evidence>
<accession>A0A368YPI9</accession>
<evidence type="ECO:0000313" key="3">
    <source>
        <dbReference type="Proteomes" id="UP000253324"/>
    </source>
</evidence>
<name>A0A368YPI9_9HYPH</name>
<sequence length="139" mass="15054">MPKISIDRRALLLSCGGAVIAAPVAAAFTITPPHRDTEPSSDLLGLIKMHERTYEAFGKAIQEKDDTGHGHDKAGRAEEEALLAVCAYSAISEGDRRTKARYLLTIAARGELDLPEQMQALLHSAIPTDCPTLPPLRRL</sequence>
<dbReference type="Proteomes" id="UP000253324">
    <property type="component" value="Unassembled WGS sequence"/>
</dbReference>
<proteinExistence type="predicted"/>
<organism evidence="2 3">
    <name type="scientific">Phyllobacterium bourgognense</name>
    <dbReference type="NCBI Taxonomy" id="314236"/>
    <lineage>
        <taxon>Bacteria</taxon>
        <taxon>Pseudomonadati</taxon>
        <taxon>Pseudomonadota</taxon>
        <taxon>Alphaproteobacteria</taxon>
        <taxon>Hyphomicrobiales</taxon>
        <taxon>Phyllobacteriaceae</taxon>
        <taxon>Phyllobacterium</taxon>
    </lineage>
</organism>
<protein>
    <recommendedName>
        <fullName evidence="4">Secreted protein</fullName>
    </recommendedName>
</protein>
<dbReference type="AlphaFoldDB" id="A0A368YPI9"/>
<dbReference type="OrthoDB" id="8081164at2"/>
<keyword evidence="1" id="KW-0732">Signal</keyword>
<keyword evidence="3" id="KW-1185">Reference proteome</keyword>
<evidence type="ECO:0000256" key="1">
    <source>
        <dbReference type="SAM" id="SignalP"/>
    </source>
</evidence>
<feature type="chain" id="PRO_5016579144" description="Secreted protein" evidence="1">
    <location>
        <begin position="22"/>
        <end position="139"/>
    </location>
</feature>
<gene>
    <name evidence="2" type="ORF">C7476_11022</name>
</gene>
<dbReference type="RefSeq" id="WP_114431093.1">
    <property type="nucleotide sequence ID" value="NZ_QPJM01000010.1"/>
</dbReference>
<evidence type="ECO:0008006" key="4">
    <source>
        <dbReference type="Google" id="ProtNLM"/>
    </source>
</evidence>
<reference evidence="2 3" key="1">
    <citation type="submission" date="2018-07" db="EMBL/GenBank/DDBJ databases">
        <title>Genomic Encyclopedia of Type Strains, Phase III (KMG-III): the genomes of soil and plant-associated and newly described type strains.</title>
        <authorList>
            <person name="Whitman W."/>
        </authorList>
    </citation>
    <scope>NUCLEOTIDE SEQUENCE [LARGE SCALE GENOMIC DNA]</scope>
    <source>
        <strain evidence="2 3">31-25a</strain>
    </source>
</reference>
<comment type="caution">
    <text evidence="2">The sequence shown here is derived from an EMBL/GenBank/DDBJ whole genome shotgun (WGS) entry which is preliminary data.</text>
</comment>
<dbReference type="EMBL" id="QPJM01000010">
    <property type="protein sequence ID" value="RCW81468.1"/>
    <property type="molecule type" value="Genomic_DNA"/>
</dbReference>